<name>A0A3P8X2D5_CYNSE</name>
<dbReference type="GO" id="GO:0005768">
    <property type="term" value="C:endosome"/>
    <property type="evidence" value="ECO:0007669"/>
    <property type="project" value="UniProtKB-SubCell"/>
</dbReference>
<dbReference type="Pfam" id="PF00307">
    <property type="entry name" value="CH"/>
    <property type="match status" value="1"/>
</dbReference>
<reference evidence="3" key="3">
    <citation type="submission" date="2025-09" db="UniProtKB">
        <authorList>
            <consortium name="Ensembl"/>
        </authorList>
    </citation>
    <scope>IDENTIFICATION</scope>
</reference>
<proteinExistence type="predicted"/>
<dbReference type="Gene3D" id="1.10.418.10">
    <property type="entry name" value="Calponin-like domain"/>
    <property type="match status" value="1"/>
</dbReference>
<keyword evidence="1" id="KW-1133">Transmembrane helix</keyword>
<feature type="transmembrane region" description="Helical" evidence="1">
    <location>
        <begin position="114"/>
        <end position="131"/>
    </location>
</feature>
<evidence type="ECO:0000313" key="3">
    <source>
        <dbReference type="Ensembl" id="ENSCSEP00000033803.1"/>
    </source>
</evidence>
<dbReference type="InterPro" id="IPR036872">
    <property type="entry name" value="CH_dom_sf"/>
</dbReference>
<reference evidence="3 4" key="1">
    <citation type="journal article" date="2014" name="Nat. Genet.">
        <title>Whole-genome sequence of a flatfish provides insights into ZW sex chromosome evolution and adaptation to a benthic lifestyle.</title>
        <authorList>
            <person name="Chen S."/>
            <person name="Zhang G."/>
            <person name="Shao C."/>
            <person name="Huang Q."/>
            <person name="Liu G."/>
            <person name="Zhang P."/>
            <person name="Song W."/>
            <person name="An N."/>
            <person name="Chalopin D."/>
            <person name="Volff J.N."/>
            <person name="Hong Y."/>
            <person name="Li Q."/>
            <person name="Sha Z."/>
            <person name="Zhou H."/>
            <person name="Xie M."/>
            <person name="Yu Q."/>
            <person name="Liu Y."/>
            <person name="Xiang H."/>
            <person name="Wang N."/>
            <person name="Wu K."/>
            <person name="Yang C."/>
            <person name="Zhou Q."/>
            <person name="Liao X."/>
            <person name="Yang L."/>
            <person name="Hu Q."/>
            <person name="Zhang J."/>
            <person name="Meng L."/>
            <person name="Jin L."/>
            <person name="Tian Y."/>
            <person name="Lian J."/>
            <person name="Yang J."/>
            <person name="Miao G."/>
            <person name="Liu S."/>
            <person name="Liang Z."/>
            <person name="Yan F."/>
            <person name="Li Y."/>
            <person name="Sun B."/>
            <person name="Zhang H."/>
            <person name="Zhang J."/>
            <person name="Zhu Y."/>
            <person name="Du M."/>
            <person name="Zhao Y."/>
            <person name="Schartl M."/>
            <person name="Tang Q."/>
            <person name="Wang J."/>
        </authorList>
    </citation>
    <scope>NUCLEOTIDE SEQUENCE</scope>
</reference>
<dbReference type="Ensembl" id="ENSCSET00000034238.1">
    <property type="protein sequence ID" value="ENSCSEP00000033803.1"/>
    <property type="gene ID" value="ENSCSEG00000021686.1"/>
</dbReference>
<dbReference type="SUPFAM" id="SSF47576">
    <property type="entry name" value="Calponin-homology domain, CH-domain"/>
    <property type="match status" value="1"/>
</dbReference>
<dbReference type="InterPro" id="IPR001715">
    <property type="entry name" value="CH_dom"/>
</dbReference>
<dbReference type="OMA" id="GMEMSTV"/>
<keyword evidence="4" id="KW-1185">Reference proteome</keyword>
<dbReference type="InterPro" id="IPR050540">
    <property type="entry name" value="F-actin_Monoox_Mical"/>
</dbReference>
<sequence length="138" mass="15787">MLSVKARWCQRQTQGYRGVEVTNLTSSWRDGLALCALIHRQRPELIDYESLNEDDVARNNQLAFDVAEREFGIQPMTTGKEMEAGSEPDKLLMVLYLSKFFETFRNSSLNNGQSSSLLLLFFCALFLWSHVDNVSVVM</sequence>
<dbReference type="STRING" id="244447.ENSCSEP00000033803"/>
<protein>
    <recommendedName>
        <fullName evidence="2">Calponin-homology (CH) domain-containing protein</fullName>
    </recommendedName>
</protein>
<organism evidence="3 4">
    <name type="scientific">Cynoglossus semilaevis</name>
    <name type="common">Tongue sole</name>
    <dbReference type="NCBI Taxonomy" id="244447"/>
    <lineage>
        <taxon>Eukaryota</taxon>
        <taxon>Metazoa</taxon>
        <taxon>Chordata</taxon>
        <taxon>Craniata</taxon>
        <taxon>Vertebrata</taxon>
        <taxon>Euteleostomi</taxon>
        <taxon>Actinopterygii</taxon>
        <taxon>Neopterygii</taxon>
        <taxon>Teleostei</taxon>
        <taxon>Neoteleostei</taxon>
        <taxon>Acanthomorphata</taxon>
        <taxon>Carangaria</taxon>
        <taxon>Pleuronectiformes</taxon>
        <taxon>Pleuronectoidei</taxon>
        <taxon>Cynoglossidae</taxon>
        <taxon>Cynoglossinae</taxon>
        <taxon>Cynoglossus</taxon>
    </lineage>
</organism>
<dbReference type="Proteomes" id="UP000265120">
    <property type="component" value="Chromosome 6"/>
</dbReference>
<dbReference type="AlphaFoldDB" id="A0A3P8X2D5"/>
<dbReference type="PANTHER" id="PTHR23167">
    <property type="entry name" value="CALPONIN HOMOLOGY DOMAIN-CONTAINING PROTEIN DDB_G0272472-RELATED"/>
    <property type="match status" value="1"/>
</dbReference>
<dbReference type="PANTHER" id="PTHR23167:SF39">
    <property type="entry name" value="[F-ACTIN]-MONOOXYGENASE MICAL2"/>
    <property type="match status" value="1"/>
</dbReference>
<reference evidence="3" key="2">
    <citation type="submission" date="2025-08" db="UniProtKB">
        <authorList>
            <consortium name="Ensembl"/>
        </authorList>
    </citation>
    <scope>IDENTIFICATION</scope>
</reference>
<accession>A0A3P8X2D5</accession>
<dbReference type="PROSITE" id="PS50021">
    <property type="entry name" value="CH"/>
    <property type="match status" value="1"/>
</dbReference>
<dbReference type="GeneTree" id="ENSGT00940000158780"/>
<evidence type="ECO:0000256" key="1">
    <source>
        <dbReference type="SAM" id="Phobius"/>
    </source>
</evidence>
<dbReference type="InParanoid" id="A0A3P8X2D5"/>
<keyword evidence="1" id="KW-0812">Transmembrane</keyword>
<evidence type="ECO:0000259" key="2">
    <source>
        <dbReference type="PROSITE" id="PS50021"/>
    </source>
</evidence>
<keyword evidence="1" id="KW-0472">Membrane</keyword>
<dbReference type="SMART" id="SM00033">
    <property type="entry name" value="CH"/>
    <property type="match status" value="1"/>
</dbReference>
<evidence type="ECO:0000313" key="4">
    <source>
        <dbReference type="Proteomes" id="UP000265120"/>
    </source>
</evidence>
<feature type="domain" description="Calponin-homology (CH)" evidence="2">
    <location>
        <begin position="1"/>
        <end position="102"/>
    </location>
</feature>